<accession>A0A9N7MQN8</accession>
<comment type="similarity">
    <text evidence="1">Belongs to the plant acyltransferase family.</text>
</comment>
<protein>
    <submittedName>
        <fullName evidence="3">(Z)-3-hexen-1-ol acetyltransferase</fullName>
    </submittedName>
</protein>
<reference evidence="3" key="1">
    <citation type="submission" date="2019-12" db="EMBL/GenBank/DDBJ databases">
        <authorList>
            <person name="Scholes J."/>
        </authorList>
    </citation>
    <scope>NUCLEOTIDE SEQUENCE</scope>
</reference>
<keyword evidence="2" id="KW-0808">Transferase</keyword>
<evidence type="ECO:0000256" key="1">
    <source>
        <dbReference type="ARBA" id="ARBA00009861"/>
    </source>
</evidence>
<dbReference type="InterPro" id="IPR023213">
    <property type="entry name" value="CAT-like_dom_sf"/>
</dbReference>
<evidence type="ECO:0000313" key="3">
    <source>
        <dbReference type="EMBL" id="CAA0813491.1"/>
    </source>
</evidence>
<sequence length="461" mass="50606">MSLPVKVLTFKVTRKNPELLRPAKPTPHEFKSLSDIDDQEGLRFHAPFMQFYRKSPSMEGKDPVGFIRAAVSRALVYYYPLAGRLREVTGRKLVVECTGEGVLFIEADADVSLAEFGVSPQPPFNCFEELLYDVPDSGPGSGGVTGCPLILIQVTRLKCGGFIFGIRFSHTIADGKGLVQFMSAIGELALGAHCPSILQVWGRHLLSARDPPRVTCVHHEYDTLPGGDSIPVHNLVQRSFFFGPAEILALRSGLNYRCSTFDILTACLWRCRTAAVSTDPRQVFRVGCMVNCRKSFDPPLPEDYYGNVVVWPAAVSTAGDLSDNPLEYAVELVKRAKLEATEEYVRSVADRMVKSGRPHYSMVRTLIVSDLTALGIEKVDYGWGHPIYGGNPVPGNAGFPAVSFYTPWKNSEGQKGILVPMALPKNSMEVFSNELKVLVKGNGDDLEGAGQDTKAFIKSEL</sequence>
<name>A0A9N7MQN8_STRHE</name>
<dbReference type="PANTHER" id="PTHR31147:SF66">
    <property type="entry name" value="OS05G0315700 PROTEIN"/>
    <property type="match status" value="1"/>
</dbReference>
<comment type="caution">
    <text evidence="3">The sequence shown here is derived from an EMBL/GenBank/DDBJ whole genome shotgun (WGS) entry which is preliminary data.</text>
</comment>
<gene>
    <name evidence="3" type="ORF">SHERM_14050</name>
</gene>
<organism evidence="3 4">
    <name type="scientific">Striga hermonthica</name>
    <name type="common">Purple witchweed</name>
    <name type="synonym">Buchnera hermonthica</name>
    <dbReference type="NCBI Taxonomy" id="68872"/>
    <lineage>
        <taxon>Eukaryota</taxon>
        <taxon>Viridiplantae</taxon>
        <taxon>Streptophyta</taxon>
        <taxon>Embryophyta</taxon>
        <taxon>Tracheophyta</taxon>
        <taxon>Spermatophyta</taxon>
        <taxon>Magnoliopsida</taxon>
        <taxon>eudicotyledons</taxon>
        <taxon>Gunneridae</taxon>
        <taxon>Pentapetalae</taxon>
        <taxon>asterids</taxon>
        <taxon>lamiids</taxon>
        <taxon>Lamiales</taxon>
        <taxon>Orobanchaceae</taxon>
        <taxon>Buchnereae</taxon>
        <taxon>Striga</taxon>
    </lineage>
</organism>
<dbReference type="Proteomes" id="UP001153555">
    <property type="component" value="Unassembled WGS sequence"/>
</dbReference>
<dbReference type="EMBL" id="CACSLK010011313">
    <property type="protein sequence ID" value="CAA0813491.1"/>
    <property type="molecule type" value="Genomic_DNA"/>
</dbReference>
<dbReference type="Gene3D" id="3.30.559.10">
    <property type="entry name" value="Chloramphenicol acetyltransferase-like domain"/>
    <property type="match status" value="2"/>
</dbReference>
<dbReference type="OrthoDB" id="1483986at2759"/>
<dbReference type="PANTHER" id="PTHR31147">
    <property type="entry name" value="ACYL TRANSFERASE 4"/>
    <property type="match status" value="1"/>
</dbReference>
<dbReference type="GO" id="GO:0016740">
    <property type="term" value="F:transferase activity"/>
    <property type="evidence" value="ECO:0007669"/>
    <property type="project" value="UniProtKB-KW"/>
</dbReference>
<dbReference type="AlphaFoldDB" id="A0A9N7MQN8"/>
<dbReference type="InterPro" id="IPR050898">
    <property type="entry name" value="Plant_acyltransferase"/>
</dbReference>
<dbReference type="Pfam" id="PF02458">
    <property type="entry name" value="Transferase"/>
    <property type="match status" value="1"/>
</dbReference>
<evidence type="ECO:0000313" key="4">
    <source>
        <dbReference type="Proteomes" id="UP001153555"/>
    </source>
</evidence>
<proteinExistence type="inferred from homology"/>
<evidence type="ECO:0000256" key="2">
    <source>
        <dbReference type="ARBA" id="ARBA00022679"/>
    </source>
</evidence>
<keyword evidence="4" id="KW-1185">Reference proteome</keyword>